<evidence type="ECO:0000313" key="2">
    <source>
        <dbReference type="EMBL" id="PXW86946.1"/>
    </source>
</evidence>
<proteinExistence type="predicted"/>
<dbReference type="Gene3D" id="3.40.50.850">
    <property type="entry name" value="Isochorismatase-like"/>
    <property type="match status" value="1"/>
</dbReference>
<name>A0A2V3VZ84_9BACI</name>
<dbReference type="InterPro" id="IPR036380">
    <property type="entry name" value="Isochorismatase-like_sf"/>
</dbReference>
<feature type="domain" description="Isochorismatase-like" evidence="1">
    <location>
        <begin position="7"/>
        <end position="156"/>
    </location>
</feature>
<dbReference type="InterPro" id="IPR050993">
    <property type="entry name" value="Isochorismatase_domain"/>
</dbReference>
<sequence length="179" mass="19999">MLKVDETALVIIDVQGKLAKIMHQSGEMLRNLERLIKGAQLLDIPILWLEQYPKGLGPTAEEIKQHLTDNSPIDKMAFSACKSDTFQEELKKLERKSMLVAGIETHICVYQTVSELLNLGKEVEVVVDCVSSRTLANKEIGLDKMKSLGASVTSVEMVLFELMGTAEHSKFREISKLIK</sequence>
<keyword evidence="3" id="KW-1185">Reference proteome</keyword>
<organism evidence="2 3">
    <name type="scientific">Pseudogracilibacillus auburnensis</name>
    <dbReference type="NCBI Taxonomy" id="1494959"/>
    <lineage>
        <taxon>Bacteria</taxon>
        <taxon>Bacillati</taxon>
        <taxon>Bacillota</taxon>
        <taxon>Bacilli</taxon>
        <taxon>Bacillales</taxon>
        <taxon>Bacillaceae</taxon>
        <taxon>Pseudogracilibacillus</taxon>
    </lineage>
</organism>
<evidence type="ECO:0000313" key="3">
    <source>
        <dbReference type="Proteomes" id="UP000247978"/>
    </source>
</evidence>
<comment type="caution">
    <text evidence="2">The sequence shown here is derived from an EMBL/GenBank/DDBJ whole genome shotgun (WGS) entry which is preliminary data.</text>
</comment>
<dbReference type="PANTHER" id="PTHR14119">
    <property type="entry name" value="HYDROLASE"/>
    <property type="match status" value="1"/>
</dbReference>
<dbReference type="CDD" id="cd01012">
    <property type="entry name" value="YcaC_related"/>
    <property type="match status" value="1"/>
</dbReference>
<accession>A0A2V3VZ84</accession>
<gene>
    <name evidence="2" type="ORF">DFR56_10612</name>
</gene>
<dbReference type="OrthoDB" id="9789777at2"/>
<dbReference type="Proteomes" id="UP000247978">
    <property type="component" value="Unassembled WGS sequence"/>
</dbReference>
<dbReference type="EMBL" id="QJJQ01000006">
    <property type="protein sequence ID" value="PXW86946.1"/>
    <property type="molecule type" value="Genomic_DNA"/>
</dbReference>
<evidence type="ECO:0000259" key="1">
    <source>
        <dbReference type="Pfam" id="PF00857"/>
    </source>
</evidence>
<reference evidence="2 3" key="1">
    <citation type="submission" date="2018-05" db="EMBL/GenBank/DDBJ databases">
        <title>Genomic Encyclopedia of Type Strains, Phase IV (KMG-IV): sequencing the most valuable type-strain genomes for metagenomic binning, comparative biology and taxonomic classification.</title>
        <authorList>
            <person name="Goeker M."/>
        </authorList>
    </citation>
    <scope>NUCLEOTIDE SEQUENCE [LARGE SCALE GENOMIC DNA]</scope>
    <source>
        <strain evidence="2 3">DSM 28556</strain>
    </source>
</reference>
<protein>
    <submittedName>
        <fullName evidence="2">Nicotinamidase-related amidase</fullName>
    </submittedName>
</protein>
<dbReference type="InterPro" id="IPR000868">
    <property type="entry name" value="Isochorismatase-like_dom"/>
</dbReference>
<dbReference type="SUPFAM" id="SSF52499">
    <property type="entry name" value="Isochorismatase-like hydrolases"/>
    <property type="match status" value="1"/>
</dbReference>
<dbReference type="AlphaFoldDB" id="A0A2V3VZ84"/>
<dbReference type="PANTHER" id="PTHR14119:SF3">
    <property type="entry name" value="ISOCHORISMATASE DOMAIN-CONTAINING PROTEIN 2"/>
    <property type="match status" value="1"/>
</dbReference>
<dbReference type="RefSeq" id="WP_110395193.1">
    <property type="nucleotide sequence ID" value="NZ_JADIJL010000041.1"/>
</dbReference>
<dbReference type="Pfam" id="PF00857">
    <property type="entry name" value="Isochorismatase"/>
    <property type="match status" value="1"/>
</dbReference>